<evidence type="ECO:0000313" key="5">
    <source>
        <dbReference type="Proteomes" id="UP001596028"/>
    </source>
</evidence>
<keyword evidence="5" id="KW-1185">Reference proteome</keyword>
<gene>
    <name evidence="4" type="ORF">ACFO3S_23200</name>
</gene>
<evidence type="ECO:0000256" key="1">
    <source>
        <dbReference type="ARBA" id="ARBA00023002"/>
    </source>
</evidence>
<comment type="caution">
    <text evidence="4">The sequence shown here is derived from an EMBL/GenBank/DDBJ whole genome shotgun (WGS) entry which is preliminary data.</text>
</comment>
<feature type="domain" description="Gfo/Idh/MocA-like oxidoreductase N-terminal" evidence="2">
    <location>
        <begin position="4"/>
        <end position="123"/>
    </location>
</feature>
<sequence>MGKVKVAVIGCGAIASSQHIRAYGNNPNAEIQYLCDISLERAEAAVREFGCGQAIADYRVILEDPEVEAVSICTPNHLHAPLSIACLRAGKHVLCEKPAARTYAEALEMQQAQRESGKALSIGVVNRYNDGVNVIKGMIDAGELGEVYHVYVSFRAHRSIPGLGGPFTTKAIAGGGALIDWGVHFLDLVMYCLGDPLPRTVSGQAYSKLGADLANYAYVDMWAGPPKPDGTYDVDDFVTALVRTEGPTISLNGAWAQNIGVQEMYVDFLGDKAGIRLQYGQDFKIYGASNGALIESTPKLRASDMFQNEIGAFLRSVRTGEKLPSHIDAAILTSRIIQAIYDSSEQRKEMILD</sequence>
<evidence type="ECO:0000259" key="3">
    <source>
        <dbReference type="Pfam" id="PF22725"/>
    </source>
</evidence>
<dbReference type="PANTHER" id="PTHR43818:SF11">
    <property type="entry name" value="BCDNA.GH03377"/>
    <property type="match status" value="1"/>
</dbReference>
<dbReference type="Gene3D" id="3.30.360.10">
    <property type="entry name" value="Dihydrodipicolinate Reductase, domain 2"/>
    <property type="match status" value="1"/>
</dbReference>
<dbReference type="InterPro" id="IPR036291">
    <property type="entry name" value="NAD(P)-bd_dom_sf"/>
</dbReference>
<dbReference type="RefSeq" id="WP_378100909.1">
    <property type="nucleotide sequence ID" value="NZ_JBHSEP010000023.1"/>
</dbReference>
<keyword evidence="1" id="KW-0560">Oxidoreductase</keyword>
<organism evidence="4 5">
    <name type="scientific">Cohnella hongkongensis</name>
    <dbReference type="NCBI Taxonomy" id="178337"/>
    <lineage>
        <taxon>Bacteria</taxon>
        <taxon>Bacillati</taxon>
        <taxon>Bacillota</taxon>
        <taxon>Bacilli</taxon>
        <taxon>Bacillales</taxon>
        <taxon>Paenibacillaceae</taxon>
        <taxon>Cohnella</taxon>
    </lineage>
</organism>
<dbReference type="EMBL" id="JBHSEP010000023">
    <property type="protein sequence ID" value="MFC4601169.1"/>
    <property type="molecule type" value="Genomic_DNA"/>
</dbReference>
<dbReference type="PANTHER" id="PTHR43818">
    <property type="entry name" value="BCDNA.GH03377"/>
    <property type="match status" value="1"/>
</dbReference>
<dbReference type="Proteomes" id="UP001596028">
    <property type="component" value="Unassembled WGS sequence"/>
</dbReference>
<feature type="domain" description="GFO/IDH/MocA-like oxidoreductase" evidence="3">
    <location>
        <begin position="135"/>
        <end position="274"/>
    </location>
</feature>
<name>A0ABV9FLR9_9BACL</name>
<dbReference type="SUPFAM" id="SSF51735">
    <property type="entry name" value="NAD(P)-binding Rossmann-fold domains"/>
    <property type="match status" value="1"/>
</dbReference>
<evidence type="ECO:0000313" key="4">
    <source>
        <dbReference type="EMBL" id="MFC4601169.1"/>
    </source>
</evidence>
<dbReference type="InterPro" id="IPR000683">
    <property type="entry name" value="Gfo/Idh/MocA-like_OxRdtase_N"/>
</dbReference>
<reference evidence="5" key="1">
    <citation type="journal article" date="2019" name="Int. J. Syst. Evol. Microbiol.">
        <title>The Global Catalogue of Microorganisms (GCM) 10K type strain sequencing project: providing services to taxonomists for standard genome sequencing and annotation.</title>
        <authorList>
            <consortium name="The Broad Institute Genomics Platform"/>
            <consortium name="The Broad Institute Genome Sequencing Center for Infectious Disease"/>
            <person name="Wu L."/>
            <person name="Ma J."/>
        </authorList>
    </citation>
    <scope>NUCLEOTIDE SEQUENCE [LARGE SCALE GENOMIC DNA]</scope>
    <source>
        <strain evidence="5">CCUG 49571</strain>
    </source>
</reference>
<evidence type="ECO:0000259" key="2">
    <source>
        <dbReference type="Pfam" id="PF01408"/>
    </source>
</evidence>
<dbReference type="Pfam" id="PF01408">
    <property type="entry name" value="GFO_IDH_MocA"/>
    <property type="match status" value="1"/>
</dbReference>
<dbReference type="SUPFAM" id="SSF55347">
    <property type="entry name" value="Glyceraldehyde-3-phosphate dehydrogenase-like, C-terminal domain"/>
    <property type="match status" value="1"/>
</dbReference>
<protein>
    <submittedName>
        <fullName evidence="4">Gfo/Idh/MocA family protein</fullName>
    </submittedName>
</protein>
<dbReference type="InterPro" id="IPR055170">
    <property type="entry name" value="GFO_IDH_MocA-like_dom"/>
</dbReference>
<dbReference type="Gene3D" id="3.40.50.720">
    <property type="entry name" value="NAD(P)-binding Rossmann-like Domain"/>
    <property type="match status" value="1"/>
</dbReference>
<dbReference type="InterPro" id="IPR050463">
    <property type="entry name" value="Gfo/Idh/MocA_oxidrdct_glycsds"/>
</dbReference>
<proteinExistence type="predicted"/>
<dbReference type="Pfam" id="PF22725">
    <property type="entry name" value="GFO_IDH_MocA_C3"/>
    <property type="match status" value="1"/>
</dbReference>
<accession>A0ABV9FLR9</accession>